<dbReference type="PANTHER" id="PTHR30012:SF0">
    <property type="entry name" value="TYPE II SECRETION SYSTEM PROTEIN F-RELATED"/>
    <property type="match status" value="1"/>
</dbReference>
<dbReference type="AlphaFoldDB" id="A0A4R8GHM4"/>
<dbReference type="InterPro" id="IPR003004">
    <property type="entry name" value="GspF/PilC"/>
</dbReference>
<evidence type="ECO:0000256" key="2">
    <source>
        <dbReference type="ARBA" id="ARBA00005745"/>
    </source>
</evidence>
<comment type="subcellular location">
    <subcellularLocation>
        <location evidence="1">Cell inner membrane</location>
        <topology evidence="1">Multi-pass membrane protein</topology>
    </subcellularLocation>
</comment>
<name>A0A4R8GHM4_9FIRM</name>
<dbReference type="InterPro" id="IPR042094">
    <property type="entry name" value="T2SS_GspF_sf"/>
</dbReference>
<feature type="region of interest" description="Disordered" evidence="8">
    <location>
        <begin position="1"/>
        <end position="20"/>
    </location>
</feature>
<evidence type="ECO:0000256" key="9">
    <source>
        <dbReference type="SAM" id="Phobius"/>
    </source>
</evidence>
<keyword evidence="4" id="KW-0997">Cell inner membrane</keyword>
<dbReference type="FunFam" id="1.20.81.30:FF:000001">
    <property type="entry name" value="Type II secretion system protein F"/>
    <property type="match status" value="2"/>
</dbReference>
<sequence>MDKQFRYKAHDSQGNNKSGLIKASNKQEAVQKLKKLSLLPISVKVEKGNFTLKKYMDKLNSIDIIATKVGYKDKYLFCRQLSSMLRSGIPIVQGLNSLAQQAKNPTLKKAIEDITIEIEKGRSLSNALKKYSSIFSGYFIKLVEVGETGGFLEETLSNLSDYYKRENEKKKEIISNISYPVITMGASIVVLILLMVKVLPNFIKTFKKLDIELPLPTKILLNLSNFMSNYWWLLVIAIVSFIAAIYYAYQSQKGRRFIDSVLLKIPILKSFITENSLILFARNLSLLERSGVAFLQSMQIVNQNISNIIIQERLERARLRIKDGINITSAIREQQVFPDIALQMIQTGEQTGELDDKLKDIVDFYEDEVEEKFSRMVSLLEPALIIFLTVVIGGIVASVILPIFKMSQGY</sequence>
<evidence type="ECO:0000313" key="11">
    <source>
        <dbReference type="EMBL" id="TDX45190.1"/>
    </source>
</evidence>
<protein>
    <submittedName>
        <fullName evidence="11">Type IV pilus assembly protein PilC</fullName>
    </submittedName>
</protein>
<feature type="compositionally biased region" description="Basic and acidic residues" evidence="8">
    <location>
        <begin position="1"/>
        <end position="11"/>
    </location>
</feature>
<evidence type="ECO:0000313" key="12">
    <source>
        <dbReference type="Proteomes" id="UP000295832"/>
    </source>
</evidence>
<dbReference type="Gene3D" id="1.20.81.30">
    <property type="entry name" value="Type II secretion system (T2SS), domain F"/>
    <property type="match status" value="2"/>
</dbReference>
<evidence type="ECO:0000256" key="1">
    <source>
        <dbReference type="ARBA" id="ARBA00004429"/>
    </source>
</evidence>
<comment type="similarity">
    <text evidence="2">Belongs to the GSP F family.</text>
</comment>
<keyword evidence="7 9" id="KW-0472">Membrane</keyword>
<dbReference type="GO" id="GO:0005886">
    <property type="term" value="C:plasma membrane"/>
    <property type="evidence" value="ECO:0007669"/>
    <property type="project" value="UniProtKB-SubCell"/>
</dbReference>
<feature type="domain" description="Type II secretion system protein GspF" evidence="10">
    <location>
        <begin position="77"/>
        <end position="200"/>
    </location>
</feature>
<evidence type="ECO:0000256" key="7">
    <source>
        <dbReference type="ARBA" id="ARBA00023136"/>
    </source>
</evidence>
<dbReference type="EMBL" id="SOEG01000048">
    <property type="protein sequence ID" value="TDX45190.1"/>
    <property type="molecule type" value="Genomic_DNA"/>
</dbReference>
<proteinExistence type="inferred from homology"/>
<dbReference type="Pfam" id="PF00482">
    <property type="entry name" value="T2SSF"/>
    <property type="match status" value="2"/>
</dbReference>
<evidence type="ECO:0000256" key="8">
    <source>
        <dbReference type="SAM" id="MobiDB-lite"/>
    </source>
</evidence>
<dbReference type="PRINTS" id="PR00812">
    <property type="entry name" value="BCTERIALGSPF"/>
</dbReference>
<comment type="caution">
    <text evidence="11">The sequence shown here is derived from an EMBL/GenBank/DDBJ whole genome shotgun (WGS) entry which is preliminary data.</text>
</comment>
<keyword evidence="3" id="KW-1003">Cell membrane</keyword>
<gene>
    <name evidence="11" type="ORF">C7959_1482</name>
</gene>
<evidence type="ECO:0000256" key="4">
    <source>
        <dbReference type="ARBA" id="ARBA00022519"/>
    </source>
</evidence>
<dbReference type="InterPro" id="IPR018076">
    <property type="entry name" value="T2SS_GspF_dom"/>
</dbReference>
<evidence type="ECO:0000256" key="5">
    <source>
        <dbReference type="ARBA" id="ARBA00022692"/>
    </source>
</evidence>
<dbReference type="Proteomes" id="UP000295832">
    <property type="component" value="Unassembled WGS sequence"/>
</dbReference>
<keyword evidence="12" id="KW-1185">Reference proteome</keyword>
<keyword evidence="6 9" id="KW-1133">Transmembrane helix</keyword>
<dbReference type="PANTHER" id="PTHR30012">
    <property type="entry name" value="GENERAL SECRETION PATHWAY PROTEIN"/>
    <property type="match status" value="1"/>
</dbReference>
<evidence type="ECO:0000259" key="10">
    <source>
        <dbReference type="Pfam" id="PF00482"/>
    </source>
</evidence>
<keyword evidence="5 9" id="KW-0812">Transmembrane</keyword>
<dbReference type="STRING" id="926561.GCA_000379025_02914"/>
<feature type="transmembrane region" description="Helical" evidence="9">
    <location>
        <begin position="230"/>
        <end position="249"/>
    </location>
</feature>
<dbReference type="RefSeq" id="WP_134118975.1">
    <property type="nucleotide sequence ID" value="NZ_SOEG01000048.1"/>
</dbReference>
<feature type="transmembrane region" description="Helical" evidence="9">
    <location>
        <begin position="173"/>
        <end position="196"/>
    </location>
</feature>
<evidence type="ECO:0000256" key="3">
    <source>
        <dbReference type="ARBA" id="ARBA00022475"/>
    </source>
</evidence>
<evidence type="ECO:0000256" key="6">
    <source>
        <dbReference type="ARBA" id="ARBA00022989"/>
    </source>
</evidence>
<reference evidence="11 12" key="1">
    <citation type="submission" date="2019-03" db="EMBL/GenBank/DDBJ databases">
        <title>Subsurface microbial communities from deep shales in Ohio and West Virginia, USA.</title>
        <authorList>
            <person name="Wrighton K."/>
        </authorList>
    </citation>
    <scope>NUCLEOTIDE SEQUENCE [LARGE SCALE GENOMIC DNA]</scope>
    <source>
        <strain evidence="11 12">MSL 6dP</strain>
    </source>
</reference>
<feature type="transmembrane region" description="Helical" evidence="9">
    <location>
        <begin position="383"/>
        <end position="404"/>
    </location>
</feature>
<accession>A0A4R8GHM4</accession>
<feature type="domain" description="Type II secretion system protein GspF" evidence="10">
    <location>
        <begin position="280"/>
        <end position="402"/>
    </location>
</feature>
<organism evidence="11 12">
    <name type="scientific">Orenia marismortui</name>
    <dbReference type="NCBI Taxonomy" id="46469"/>
    <lineage>
        <taxon>Bacteria</taxon>
        <taxon>Bacillati</taxon>
        <taxon>Bacillota</taxon>
        <taxon>Clostridia</taxon>
        <taxon>Halanaerobiales</taxon>
        <taxon>Halobacteroidaceae</taxon>
        <taxon>Orenia</taxon>
    </lineage>
</organism>